<proteinExistence type="predicted"/>
<dbReference type="PANTHER" id="PTHR38644">
    <property type="entry name" value="EXPRESSED PROTEIN"/>
    <property type="match status" value="1"/>
</dbReference>
<evidence type="ECO:0000256" key="1">
    <source>
        <dbReference type="SAM" id="Coils"/>
    </source>
</evidence>
<evidence type="ECO:0000313" key="4">
    <source>
        <dbReference type="Proteomes" id="UP000094043"/>
    </source>
</evidence>
<keyword evidence="1" id="KW-0175">Coiled coil</keyword>
<dbReference type="PANTHER" id="PTHR38644:SF1">
    <property type="entry name" value="EXPRESSED PROTEIN"/>
    <property type="match status" value="1"/>
</dbReference>
<evidence type="ECO:0000259" key="2">
    <source>
        <dbReference type="Pfam" id="PF23868"/>
    </source>
</evidence>
<reference evidence="3" key="2">
    <citation type="journal article" date="2022" name="Elife">
        <title>Obligate sexual reproduction of a homothallic fungus closely related to the Cryptococcus pathogenic species complex.</title>
        <authorList>
            <person name="Passer A.R."/>
            <person name="Clancey S.A."/>
            <person name="Shea T."/>
            <person name="David-Palma M."/>
            <person name="Averette A.F."/>
            <person name="Boekhout T."/>
            <person name="Porcel B.M."/>
            <person name="Nowrousian M."/>
            <person name="Cuomo C.A."/>
            <person name="Sun S."/>
            <person name="Heitman J."/>
            <person name="Coelho M.A."/>
        </authorList>
    </citation>
    <scope>NUCLEOTIDE SEQUENCE</scope>
    <source>
        <strain evidence="3">CBS 7841</strain>
    </source>
</reference>
<dbReference type="RefSeq" id="XP_066071065.1">
    <property type="nucleotide sequence ID" value="XM_066214968.1"/>
</dbReference>
<dbReference type="Pfam" id="PF23868">
    <property type="entry name" value="Mmc1_C"/>
    <property type="match status" value="1"/>
</dbReference>
<accession>A0AAJ8JXR3</accession>
<dbReference type="GeneID" id="91089810"/>
<name>A0AAJ8JXR3_9TREE</name>
<sequence>MWVGLAATRNEAKLFRLAHQLQAAPNPYLYTLVCRLSRQSRRSYASTASAADTLQRKPVPLKVVKEGGYVEGASNSLFKLEKVKKILQDEIRGDGTWIERVDEAILDLQARRKGILTVIGDVYAAPRDVVSALLQDPLADSAETRQALLNRHTDSNIDTFRISLQQEPGSLSLSSSWLHATGYDIVELNLRNLDLEPIVSRILKTDALLVVLDPIRLASTPQISPLLPYLLAKKYIHFVVNGKLPPGATPTNIEAALREQLKGVLIMPIENTYFDPSSIKISFTGAEEALAAFEALSNGLNNGNPSLLSRASAVETFQTKFTQSRIGPLQSTLCESLSTITLPQVATANETVALAVSHMIDVIVSDREMIRSATNTVSELVRTAQQGSADAKALGVVERDIDGGLVEGAIGYEMVKIKREIEASFRGRLSWLGLLGRLRVDDITLELGGIVGDRFAVDLERQLIFEAGQLAQLQTNLSLTSDKIVKLLSHQHSTRTSIHPFNSPLLANQLSTLSLSIPPLTPTTLLHPISTRRSQLLSLSLPRLQLSAQRTLLTTYSIAFCGASLSWVAYVPPVELLSAGTATGLGLLSIMGSLAAGQKLWERAQKSFWKDWQRVTRMLKGDLKAQLDTVISVQVMAKPSAAAQGLESLIEKRKKKLDVLQKEIDSISKL</sequence>
<reference evidence="3" key="3">
    <citation type="submission" date="2024-01" db="EMBL/GenBank/DDBJ databases">
        <authorList>
            <person name="Coelho M.A."/>
            <person name="David-Palma M."/>
            <person name="Shea T."/>
            <person name="Sun S."/>
            <person name="Cuomo C.A."/>
            <person name="Heitman J."/>
        </authorList>
    </citation>
    <scope>NUCLEOTIDE SEQUENCE</scope>
    <source>
        <strain evidence="3">CBS 7841</strain>
    </source>
</reference>
<organism evidence="3 4">
    <name type="scientific">Cryptococcus depauperatus CBS 7841</name>
    <dbReference type="NCBI Taxonomy" id="1295531"/>
    <lineage>
        <taxon>Eukaryota</taxon>
        <taxon>Fungi</taxon>
        <taxon>Dikarya</taxon>
        <taxon>Basidiomycota</taxon>
        <taxon>Agaricomycotina</taxon>
        <taxon>Tremellomycetes</taxon>
        <taxon>Tremellales</taxon>
        <taxon>Cryptococcaceae</taxon>
        <taxon>Cryptococcus</taxon>
    </lineage>
</organism>
<evidence type="ECO:0000313" key="3">
    <source>
        <dbReference type="EMBL" id="WVN90365.1"/>
    </source>
</evidence>
<keyword evidence="4" id="KW-1185">Reference proteome</keyword>
<feature type="coiled-coil region" evidence="1">
    <location>
        <begin position="643"/>
        <end position="670"/>
    </location>
</feature>
<feature type="domain" description="Mmc1 C-terminal" evidence="2">
    <location>
        <begin position="417"/>
        <end position="611"/>
    </location>
</feature>
<dbReference type="AlphaFoldDB" id="A0AAJ8JXR3"/>
<dbReference type="Proteomes" id="UP000094043">
    <property type="component" value="Chromosome 7"/>
</dbReference>
<dbReference type="KEGG" id="cdep:91089810"/>
<dbReference type="InterPro" id="IPR056196">
    <property type="entry name" value="Mmc1_C"/>
</dbReference>
<gene>
    <name evidence="3" type="ORF">L203_105601</name>
</gene>
<protein>
    <recommendedName>
        <fullName evidence="2">Mmc1 C-terminal domain-containing protein</fullName>
    </recommendedName>
</protein>
<dbReference type="EMBL" id="CP143790">
    <property type="protein sequence ID" value="WVN90365.1"/>
    <property type="molecule type" value="Genomic_DNA"/>
</dbReference>
<reference evidence="3" key="1">
    <citation type="submission" date="2016-06" db="EMBL/GenBank/DDBJ databases">
        <authorList>
            <person name="Cuomo C."/>
            <person name="Litvintseva A."/>
            <person name="Heitman J."/>
            <person name="Chen Y."/>
            <person name="Sun S."/>
            <person name="Springer D."/>
            <person name="Dromer F."/>
            <person name="Young S."/>
            <person name="Zeng Q."/>
            <person name="Chapman S."/>
            <person name="Gujja S."/>
            <person name="Saif S."/>
            <person name="Birren B."/>
        </authorList>
    </citation>
    <scope>NUCLEOTIDE SEQUENCE</scope>
    <source>
        <strain evidence="3">CBS 7841</strain>
    </source>
</reference>